<evidence type="ECO:0000256" key="2">
    <source>
        <dbReference type="ARBA" id="ARBA00023125"/>
    </source>
</evidence>
<gene>
    <name evidence="3" type="ORF">GCM10022236_39330</name>
</gene>
<dbReference type="InterPro" id="IPR044946">
    <property type="entry name" value="Restrct_endonuc_typeI_TRD_sf"/>
</dbReference>
<accession>A0ABP7AI27</accession>
<dbReference type="Gene3D" id="3.90.220.20">
    <property type="entry name" value="DNA methylase specificity domains"/>
    <property type="match status" value="1"/>
</dbReference>
<keyword evidence="1" id="KW-0680">Restriction system</keyword>
<dbReference type="Proteomes" id="UP001501490">
    <property type="component" value="Unassembled WGS sequence"/>
</dbReference>
<protein>
    <recommendedName>
        <fullName evidence="5">Type I restriction modification DNA specificity domain-containing protein</fullName>
    </recommendedName>
</protein>
<dbReference type="EMBL" id="BAABAB010000031">
    <property type="protein sequence ID" value="GAA3632915.1"/>
    <property type="molecule type" value="Genomic_DNA"/>
</dbReference>
<organism evidence="3 4">
    <name type="scientific">Microlunatus ginsengisoli</name>
    <dbReference type="NCBI Taxonomy" id="363863"/>
    <lineage>
        <taxon>Bacteria</taxon>
        <taxon>Bacillati</taxon>
        <taxon>Actinomycetota</taxon>
        <taxon>Actinomycetes</taxon>
        <taxon>Propionibacteriales</taxon>
        <taxon>Propionibacteriaceae</taxon>
        <taxon>Microlunatus</taxon>
    </lineage>
</organism>
<dbReference type="CDD" id="cd17262">
    <property type="entry name" value="RMtype1_S_Aco12261I-TRD2-CR2"/>
    <property type="match status" value="1"/>
</dbReference>
<keyword evidence="2" id="KW-0238">DNA-binding</keyword>
<comment type="caution">
    <text evidence="3">The sequence shown here is derived from an EMBL/GenBank/DDBJ whole genome shotgun (WGS) entry which is preliminary data.</text>
</comment>
<name>A0ABP7AI27_9ACTN</name>
<evidence type="ECO:0008006" key="5">
    <source>
        <dbReference type="Google" id="ProtNLM"/>
    </source>
</evidence>
<proteinExistence type="predicted"/>
<reference evidence="4" key="1">
    <citation type="journal article" date="2019" name="Int. J. Syst. Evol. Microbiol.">
        <title>The Global Catalogue of Microorganisms (GCM) 10K type strain sequencing project: providing services to taxonomists for standard genome sequencing and annotation.</title>
        <authorList>
            <consortium name="The Broad Institute Genomics Platform"/>
            <consortium name="The Broad Institute Genome Sequencing Center for Infectious Disease"/>
            <person name="Wu L."/>
            <person name="Ma J."/>
        </authorList>
    </citation>
    <scope>NUCLEOTIDE SEQUENCE [LARGE SCALE GENOMIC DNA]</scope>
    <source>
        <strain evidence="4">JCM 16929</strain>
    </source>
</reference>
<evidence type="ECO:0000256" key="1">
    <source>
        <dbReference type="ARBA" id="ARBA00022747"/>
    </source>
</evidence>
<keyword evidence="4" id="KW-1185">Reference proteome</keyword>
<evidence type="ECO:0000313" key="4">
    <source>
        <dbReference type="Proteomes" id="UP001501490"/>
    </source>
</evidence>
<evidence type="ECO:0000313" key="3">
    <source>
        <dbReference type="EMBL" id="GAA3632915.1"/>
    </source>
</evidence>
<dbReference type="SUPFAM" id="SSF116734">
    <property type="entry name" value="DNA methylase specificity domain"/>
    <property type="match status" value="1"/>
</dbReference>
<sequence length="147" mass="15904">MIDTVDGYLFDEPLILVSEDGANLLARSTPIAFVARGEYWVNNHAHVLRPRFGPVDFWAARIEAIDISPIVTGSAQPKLTADALRGMRLAVPSESEMDAIVRYIAQETVKIDALIGKAGEFIALAKERRSALITAAVTGQIDVTKAA</sequence>